<sequence>MASLSTFRLQMLFQETEALRVLLLNNQISDELIPTLIGLSDKFQAVVKIIQAKLPEVLNPTEKTEGIRQKAEKTLFKAVTIGEVNNRVLGSNLKTIFKGPPATDLTKSARYCSKRIKTVARCAMLRELDRDQIIAWAISYPCAIWAGHNGRPRFRIFNGTYQAEE</sequence>
<comment type="caution">
    <text evidence="1">The sequence shown here is derived from an EMBL/GenBank/DDBJ whole genome shotgun (WGS) entry which is preliminary data.</text>
</comment>
<organism evidence="1 2">
    <name type="scientific">Bionectria ochroleuca</name>
    <name type="common">Gliocladium roseum</name>
    <dbReference type="NCBI Taxonomy" id="29856"/>
    <lineage>
        <taxon>Eukaryota</taxon>
        <taxon>Fungi</taxon>
        <taxon>Dikarya</taxon>
        <taxon>Ascomycota</taxon>
        <taxon>Pezizomycotina</taxon>
        <taxon>Sordariomycetes</taxon>
        <taxon>Hypocreomycetidae</taxon>
        <taxon>Hypocreales</taxon>
        <taxon>Bionectriaceae</taxon>
        <taxon>Clonostachys</taxon>
    </lineage>
</organism>
<name>A0A8H7NI18_BIOOC</name>
<dbReference type="EMBL" id="JADCTT010000003">
    <property type="protein sequence ID" value="KAF9755995.1"/>
    <property type="molecule type" value="Genomic_DNA"/>
</dbReference>
<protein>
    <submittedName>
        <fullName evidence="1">Uncharacterized protein</fullName>
    </submittedName>
</protein>
<accession>A0A8H7NI18</accession>
<reference evidence="1" key="1">
    <citation type="submission" date="2020-10" db="EMBL/GenBank/DDBJ databases">
        <title>High-Quality Genome Resource of Clonostachys rosea strain S41 by Oxford Nanopore Long-Read Sequencing.</title>
        <authorList>
            <person name="Wang H."/>
        </authorList>
    </citation>
    <scope>NUCLEOTIDE SEQUENCE</scope>
    <source>
        <strain evidence="1">S41</strain>
    </source>
</reference>
<dbReference type="AlphaFoldDB" id="A0A8H7NI18"/>
<evidence type="ECO:0000313" key="1">
    <source>
        <dbReference type="EMBL" id="KAF9755995.1"/>
    </source>
</evidence>
<proteinExistence type="predicted"/>
<evidence type="ECO:0000313" key="2">
    <source>
        <dbReference type="Proteomes" id="UP000616885"/>
    </source>
</evidence>
<dbReference type="Proteomes" id="UP000616885">
    <property type="component" value="Unassembled WGS sequence"/>
</dbReference>
<gene>
    <name evidence="1" type="ORF">IM811_011436</name>
</gene>